<name>A0A2U1AX99_9BACT</name>
<organism evidence="1 2">
    <name type="scientific">Pontibacter virosus</name>
    <dbReference type="NCBI Taxonomy" id="1765052"/>
    <lineage>
        <taxon>Bacteria</taxon>
        <taxon>Pseudomonadati</taxon>
        <taxon>Bacteroidota</taxon>
        <taxon>Cytophagia</taxon>
        <taxon>Cytophagales</taxon>
        <taxon>Hymenobacteraceae</taxon>
        <taxon>Pontibacter</taxon>
    </lineage>
</organism>
<dbReference type="RefSeq" id="WP_116543607.1">
    <property type="nucleotide sequence ID" value="NZ_QEKI01000006.1"/>
</dbReference>
<dbReference type="Proteomes" id="UP000245466">
    <property type="component" value="Unassembled WGS sequence"/>
</dbReference>
<dbReference type="OrthoDB" id="369102at2"/>
<dbReference type="EMBL" id="QEKI01000006">
    <property type="protein sequence ID" value="PVY40877.1"/>
    <property type="molecule type" value="Genomic_DNA"/>
</dbReference>
<reference evidence="1 2" key="1">
    <citation type="submission" date="2018-04" db="EMBL/GenBank/DDBJ databases">
        <title>Genomic Encyclopedia of Type Strains, Phase IV (KMG-IV): sequencing the most valuable type-strain genomes for metagenomic binning, comparative biology and taxonomic classification.</title>
        <authorList>
            <person name="Goeker M."/>
        </authorList>
    </citation>
    <scope>NUCLEOTIDE SEQUENCE [LARGE SCALE GENOMIC DNA]</scope>
    <source>
        <strain evidence="1 2">DSM 100231</strain>
    </source>
</reference>
<evidence type="ECO:0000313" key="1">
    <source>
        <dbReference type="EMBL" id="PVY40877.1"/>
    </source>
</evidence>
<proteinExistence type="predicted"/>
<keyword evidence="2" id="KW-1185">Reference proteome</keyword>
<accession>A0A2U1AX99</accession>
<gene>
    <name evidence="1" type="ORF">C8E01_106219</name>
</gene>
<comment type="caution">
    <text evidence="1">The sequence shown here is derived from an EMBL/GenBank/DDBJ whole genome shotgun (WGS) entry which is preliminary data.</text>
</comment>
<dbReference type="Pfam" id="PF13835">
    <property type="entry name" value="DUF4194"/>
    <property type="match status" value="1"/>
</dbReference>
<dbReference type="InterPro" id="IPR025449">
    <property type="entry name" value="JetB"/>
</dbReference>
<sequence>MTYTNPAVAPYAKVAAKLLQGPVFEDQADLWEDLIRYQVEINRYFEQIALELIIDSRDGYSYLKQMELDDNGSTIGLVRRMPLSYEMSLVCVLLREWLEEFELGDLDAARLYITPKQFRDRMDMFFQEKTNELKFIKELNNHLEACEKMGFLKLVYKESLDKDDYRYEVRRILKARITNDELAHFKTQLEEDVQSL</sequence>
<protein>
    <submittedName>
        <fullName evidence="1">Uncharacterized protein DUF4194</fullName>
    </submittedName>
</protein>
<evidence type="ECO:0000313" key="2">
    <source>
        <dbReference type="Proteomes" id="UP000245466"/>
    </source>
</evidence>
<dbReference type="AlphaFoldDB" id="A0A2U1AX99"/>